<reference evidence="10 11" key="1">
    <citation type="journal article" date="2019" name="ISME J.">
        <title>Insights into ecological role of a new deltaproteobacterial order Candidatus Acidulodesulfobacterales by metagenomics and metatranscriptomics.</title>
        <authorList>
            <person name="Tan S."/>
            <person name="Liu J."/>
            <person name="Fang Y."/>
            <person name="Hedlund B.P."/>
            <person name="Lian Z.H."/>
            <person name="Huang L.Y."/>
            <person name="Li J.T."/>
            <person name="Huang L.N."/>
            <person name="Li W.J."/>
            <person name="Jiang H.C."/>
            <person name="Dong H.L."/>
            <person name="Shu W.S."/>
        </authorList>
    </citation>
    <scope>NUCLEOTIDE SEQUENCE [LARGE SCALE GENOMIC DNA]</scope>
    <source>
        <strain evidence="10">AP1</strain>
    </source>
</reference>
<feature type="binding site" evidence="8">
    <location>
        <position position="83"/>
    </location>
    <ligand>
        <name>substrate</name>
    </ligand>
</feature>
<sequence length="222" mass="25370">MNKIINNDDFFLKINDIFYSIQGESSFAGYPCFFVRLAGCNIKCPYCDTKEALTDINAKLFHISDIINEIITYGKNIKLVEITGGEPLMQSGVYELINRLLNLKYTVLLETNGTLSLKNVPDKVVKIMDVKCPSSGFEDYNNYKNLNFINKNDELKFVIGSNEDYEFAKNFINANKNVINTEKIIFSPVENHFAPHILADKILFDKLNVRIGLQLHKILNLK</sequence>
<dbReference type="InterPro" id="IPR013785">
    <property type="entry name" value="Aldolase_TIM"/>
</dbReference>
<feature type="binding site" evidence="8">
    <location>
        <begin position="46"/>
        <end position="48"/>
    </location>
    <ligand>
        <name>S-adenosyl-L-methionine</name>
        <dbReference type="ChEBI" id="CHEBI:59789"/>
    </ligand>
</feature>
<keyword evidence="8" id="KW-0671">Queuosine biosynthesis</keyword>
<evidence type="ECO:0000259" key="9">
    <source>
        <dbReference type="PROSITE" id="PS51918"/>
    </source>
</evidence>
<dbReference type="AlphaFoldDB" id="A0A519BK86"/>
<dbReference type="Proteomes" id="UP000319296">
    <property type="component" value="Unassembled WGS sequence"/>
</dbReference>
<comment type="catalytic activity">
    <reaction evidence="8">
        <text>6-carboxy-5,6,7,8-tetrahydropterin + H(+) = 7-carboxy-7-carbaguanine + NH4(+)</text>
        <dbReference type="Rhea" id="RHEA:27974"/>
        <dbReference type="ChEBI" id="CHEBI:15378"/>
        <dbReference type="ChEBI" id="CHEBI:28938"/>
        <dbReference type="ChEBI" id="CHEBI:61032"/>
        <dbReference type="ChEBI" id="CHEBI:61036"/>
        <dbReference type="EC" id="4.3.99.3"/>
    </reaction>
</comment>
<feature type="binding site" evidence="8">
    <location>
        <position position="40"/>
    </location>
    <ligand>
        <name>[4Fe-4S] cluster</name>
        <dbReference type="ChEBI" id="CHEBI:49883"/>
        <note>4Fe-4S-S-AdoMet</note>
    </ligand>
</feature>
<keyword evidence="4 8" id="KW-0460">Magnesium</keyword>
<comment type="caution">
    <text evidence="8">Lacks conserved residue(s) required for the propagation of feature annotation.</text>
</comment>
<evidence type="ECO:0000256" key="6">
    <source>
        <dbReference type="ARBA" id="ARBA00023014"/>
    </source>
</evidence>
<dbReference type="PIRSF" id="PIRSF000370">
    <property type="entry name" value="QueE"/>
    <property type="match status" value="1"/>
</dbReference>
<feature type="binding site" evidence="8">
    <location>
        <position position="44"/>
    </location>
    <ligand>
        <name>[4Fe-4S] cluster</name>
        <dbReference type="ChEBI" id="CHEBI:49883"/>
        <note>4Fe-4S-S-AdoMet</note>
    </ligand>
</feature>
<evidence type="ECO:0000256" key="1">
    <source>
        <dbReference type="ARBA" id="ARBA00022485"/>
    </source>
</evidence>
<proteinExistence type="inferred from homology"/>
<keyword evidence="7 8" id="KW-0456">Lyase</keyword>
<comment type="pathway">
    <text evidence="8">Purine metabolism; 7-cyano-7-deazaguanine biosynthesis.</text>
</comment>
<organism evidence="10 11">
    <name type="scientific">Candidatus Acididesulfobacter diazotrophicus</name>
    <dbReference type="NCBI Taxonomy" id="2597226"/>
    <lineage>
        <taxon>Bacteria</taxon>
        <taxon>Deltaproteobacteria</taxon>
        <taxon>Candidatus Acidulodesulfobacterales</taxon>
        <taxon>Candidatus Acididesulfobacter</taxon>
    </lineage>
</organism>
<evidence type="ECO:0000256" key="3">
    <source>
        <dbReference type="ARBA" id="ARBA00022723"/>
    </source>
</evidence>
<keyword evidence="2 8" id="KW-0949">S-adenosyl-L-methionine</keyword>
<dbReference type="PANTHER" id="PTHR42836">
    <property type="entry name" value="7-CARBOXY-7-DEAZAGUANINE SYNTHASE"/>
    <property type="match status" value="1"/>
</dbReference>
<evidence type="ECO:0000256" key="7">
    <source>
        <dbReference type="ARBA" id="ARBA00023239"/>
    </source>
</evidence>
<evidence type="ECO:0000313" key="11">
    <source>
        <dbReference type="Proteomes" id="UP000319296"/>
    </source>
</evidence>
<dbReference type="SUPFAM" id="SSF102114">
    <property type="entry name" value="Radical SAM enzymes"/>
    <property type="match status" value="1"/>
</dbReference>
<dbReference type="GO" id="GO:0008616">
    <property type="term" value="P:tRNA queuosine(34) biosynthetic process"/>
    <property type="evidence" value="ECO:0007669"/>
    <property type="project" value="UniProtKB-UniRule"/>
</dbReference>
<feature type="domain" description="Radical SAM core" evidence="9">
    <location>
        <begin position="27"/>
        <end position="222"/>
    </location>
</feature>
<dbReference type="GO" id="GO:0051539">
    <property type="term" value="F:4 iron, 4 sulfur cluster binding"/>
    <property type="evidence" value="ECO:0007669"/>
    <property type="project" value="UniProtKB-UniRule"/>
</dbReference>
<dbReference type="GO" id="GO:0000287">
    <property type="term" value="F:magnesium ion binding"/>
    <property type="evidence" value="ECO:0007669"/>
    <property type="project" value="UniProtKB-UniRule"/>
</dbReference>
<keyword evidence="6 8" id="KW-0411">Iron-sulfur</keyword>
<dbReference type="SFLD" id="SFLDS00029">
    <property type="entry name" value="Radical_SAM"/>
    <property type="match status" value="1"/>
</dbReference>
<dbReference type="UniPathway" id="UPA00391"/>
<feature type="binding site" evidence="8">
    <location>
        <position position="49"/>
    </location>
    <ligand>
        <name>Mg(2+)</name>
        <dbReference type="ChEBI" id="CHEBI:18420"/>
    </ligand>
</feature>
<evidence type="ECO:0000256" key="8">
    <source>
        <dbReference type="HAMAP-Rule" id="MF_00917"/>
    </source>
</evidence>
<dbReference type="EMBL" id="SGBB01000026">
    <property type="protein sequence ID" value="RZD17681.1"/>
    <property type="molecule type" value="Genomic_DNA"/>
</dbReference>
<comment type="similarity">
    <text evidence="8">Belongs to the radical SAM superfamily. 7-carboxy-7-deazaguanine synthase family.</text>
</comment>
<comment type="caution">
    <text evidence="10">The sequence shown here is derived from an EMBL/GenBank/DDBJ whole genome shotgun (WGS) entry which is preliminary data.</text>
</comment>
<dbReference type="PANTHER" id="PTHR42836:SF1">
    <property type="entry name" value="7-CARBOXY-7-DEAZAGUANINE SYNTHASE"/>
    <property type="match status" value="1"/>
</dbReference>
<feature type="binding site" evidence="8">
    <location>
        <position position="85"/>
    </location>
    <ligand>
        <name>S-adenosyl-L-methionine</name>
        <dbReference type="ChEBI" id="CHEBI:59789"/>
    </ligand>
</feature>
<evidence type="ECO:0000256" key="4">
    <source>
        <dbReference type="ARBA" id="ARBA00022842"/>
    </source>
</evidence>
<feature type="binding site" evidence="8">
    <location>
        <position position="36"/>
    </location>
    <ligand>
        <name>substrate</name>
    </ligand>
</feature>
<comment type="cofactor">
    <cofactor evidence="8">
        <name>S-adenosyl-L-methionine</name>
        <dbReference type="ChEBI" id="CHEBI:59789"/>
    </cofactor>
    <text evidence="8">Binds 1 S-adenosyl-L-methionine per subunit.</text>
</comment>
<keyword evidence="5 8" id="KW-0408">Iron</keyword>
<keyword evidence="1 8" id="KW-0004">4Fe-4S</keyword>
<evidence type="ECO:0000313" key="10">
    <source>
        <dbReference type="EMBL" id="RZD17681.1"/>
    </source>
</evidence>
<keyword evidence="3 8" id="KW-0479">Metal-binding</keyword>
<comment type="function">
    <text evidence="8">Catalyzes the complex heterocyclic radical-mediated conversion of 6-carboxy-5,6,7,8-tetrahydropterin (CPH4) to 7-carboxy-7-deazaguanine (CDG), a step common to the biosynthetic pathways of all 7-deazapurine-containing compounds.</text>
</comment>
<dbReference type="EC" id="4.3.99.3" evidence="8"/>
<feature type="binding site" evidence="8">
    <location>
        <position position="47"/>
    </location>
    <ligand>
        <name>[4Fe-4S] cluster</name>
        <dbReference type="ChEBI" id="CHEBI:49883"/>
        <note>4Fe-4S-S-AdoMet</note>
    </ligand>
</feature>
<comment type="cofactor">
    <cofactor evidence="8">
        <name>[4Fe-4S] cluster</name>
        <dbReference type="ChEBI" id="CHEBI:49883"/>
    </cofactor>
    <text evidence="8">Binds 1 [4Fe-4S] cluster. The cluster is coordinated with 3 cysteines and an exchangeable S-adenosyl-L-methionine.</text>
</comment>
<gene>
    <name evidence="8" type="primary">queE</name>
    <name evidence="10" type="ORF">EVG15_09960</name>
</gene>
<dbReference type="CDD" id="cd01335">
    <property type="entry name" value="Radical_SAM"/>
    <property type="match status" value="1"/>
</dbReference>
<dbReference type="Pfam" id="PF04055">
    <property type="entry name" value="Radical_SAM"/>
    <property type="match status" value="1"/>
</dbReference>
<dbReference type="InterPro" id="IPR024924">
    <property type="entry name" value="7-CO-7-deazaguanine_synth-like"/>
</dbReference>
<protein>
    <recommendedName>
        <fullName evidence="8">7-carboxy-7-deazaguanine synthase</fullName>
        <shortName evidence="8">CDG synthase</shortName>
        <ecNumber evidence="8">4.3.99.3</ecNumber>
    </recommendedName>
    <alternativeName>
        <fullName evidence="8">Queuosine biosynthesis protein QueE</fullName>
    </alternativeName>
</protein>
<feature type="binding site" evidence="8">
    <location>
        <begin position="21"/>
        <end position="23"/>
    </location>
    <ligand>
        <name>substrate</name>
    </ligand>
</feature>
<dbReference type="Gene3D" id="3.20.20.70">
    <property type="entry name" value="Aldolase class I"/>
    <property type="match status" value="1"/>
</dbReference>
<comment type="subunit">
    <text evidence="8">Homodimer.</text>
</comment>
<dbReference type="InterPro" id="IPR058240">
    <property type="entry name" value="rSAM_sf"/>
</dbReference>
<dbReference type="HAMAP" id="MF_00917">
    <property type="entry name" value="QueE"/>
    <property type="match status" value="1"/>
</dbReference>
<dbReference type="PROSITE" id="PS51918">
    <property type="entry name" value="RADICAL_SAM"/>
    <property type="match status" value="1"/>
</dbReference>
<dbReference type="InterPro" id="IPR007197">
    <property type="entry name" value="rSAM"/>
</dbReference>
<evidence type="ECO:0000256" key="2">
    <source>
        <dbReference type="ARBA" id="ARBA00022691"/>
    </source>
</evidence>
<dbReference type="GO" id="GO:1904047">
    <property type="term" value="F:S-adenosyl-L-methionine binding"/>
    <property type="evidence" value="ECO:0007669"/>
    <property type="project" value="UniProtKB-UniRule"/>
</dbReference>
<dbReference type="GO" id="GO:0016840">
    <property type="term" value="F:carbon-nitrogen lyase activity"/>
    <property type="evidence" value="ECO:0007669"/>
    <property type="project" value="UniProtKB-UniRule"/>
</dbReference>
<accession>A0A519BK86</accession>
<name>A0A519BK86_9DELT</name>
<comment type="cofactor">
    <cofactor evidence="8">
        <name>Mg(2+)</name>
        <dbReference type="ChEBI" id="CHEBI:18420"/>
    </cofactor>
</comment>
<evidence type="ECO:0000256" key="5">
    <source>
        <dbReference type="ARBA" id="ARBA00023004"/>
    </source>
</evidence>